<keyword evidence="2" id="KW-1185">Reference proteome</keyword>
<dbReference type="AlphaFoldDB" id="A0A2U1CRT2"/>
<reference evidence="1 2" key="1">
    <citation type="submission" date="2018-04" db="EMBL/GenBank/DDBJ databases">
        <title>Genomic Encyclopedia of Type Strains, Phase IV (KMG-IV): sequencing the most valuable type-strain genomes for metagenomic binning, comparative biology and taxonomic classification.</title>
        <authorList>
            <person name="Goeker M."/>
        </authorList>
    </citation>
    <scope>NUCLEOTIDE SEQUENCE [LARGE SCALE GENOMIC DNA]</scope>
    <source>
        <strain evidence="1 2">DSM 10065</strain>
    </source>
</reference>
<gene>
    <name evidence="1" type="ORF">C7440_1021</name>
</gene>
<accession>A0A2U1CRT2</accession>
<protein>
    <submittedName>
        <fullName evidence="1">Uncharacterized protein</fullName>
    </submittedName>
</protein>
<name>A0A2U1CRT2_9BURK</name>
<dbReference type="RefSeq" id="WP_116517674.1">
    <property type="nucleotide sequence ID" value="NZ_JACCEX010000001.1"/>
</dbReference>
<dbReference type="EMBL" id="QEKO01000001">
    <property type="protein sequence ID" value="PVY68610.1"/>
    <property type="molecule type" value="Genomic_DNA"/>
</dbReference>
<sequence>MTTEALLNVDDLAQEIRRVDGKHDLGAGALAEALLPFIEQAVLQSPEVQRLREGWATVPVYPTNEMVRAMFGQPDETGCYHFSGGFGNIAYQFGRLIDAAMEKQP</sequence>
<comment type="caution">
    <text evidence="1">The sequence shown here is derived from an EMBL/GenBank/DDBJ whole genome shotgun (WGS) entry which is preliminary data.</text>
</comment>
<evidence type="ECO:0000313" key="1">
    <source>
        <dbReference type="EMBL" id="PVY68610.1"/>
    </source>
</evidence>
<proteinExistence type="predicted"/>
<organism evidence="1 2">
    <name type="scientific">Pusillimonas noertemannii</name>
    <dbReference type="NCBI Taxonomy" id="305977"/>
    <lineage>
        <taxon>Bacteria</taxon>
        <taxon>Pseudomonadati</taxon>
        <taxon>Pseudomonadota</taxon>
        <taxon>Betaproteobacteria</taxon>
        <taxon>Burkholderiales</taxon>
        <taxon>Alcaligenaceae</taxon>
        <taxon>Pusillimonas</taxon>
    </lineage>
</organism>
<dbReference type="Proteomes" id="UP000246145">
    <property type="component" value="Unassembled WGS sequence"/>
</dbReference>
<evidence type="ECO:0000313" key="2">
    <source>
        <dbReference type="Proteomes" id="UP000246145"/>
    </source>
</evidence>